<dbReference type="GO" id="GO:0006102">
    <property type="term" value="P:isocitrate metabolic process"/>
    <property type="evidence" value="ECO:0007669"/>
    <property type="project" value="TreeGrafter"/>
</dbReference>
<keyword evidence="3" id="KW-0812">Transmembrane</keyword>
<evidence type="ECO:0000256" key="2">
    <source>
        <dbReference type="ARBA" id="ARBA00022532"/>
    </source>
</evidence>
<dbReference type="PANTHER" id="PTHR11835:SF60">
    <property type="entry name" value="ISOCITRATE DEHYDROGENASE [NAD] SUBUNIT, MITOCHONDRIAL"/>
    <property type="match status" value="1"/>
</dbReference>
<feature type="transmembrane region" description="Helical" evidence="3">
    <location>
        <begin position="25"/>
        <end position="48"/>
    </location>
</feature>
<dbReference type="AlphaFoldDB" id="A0A914RDZ4"/>
<keyword evidence="5" id="KW-1185">Reference proteome</keyword>
<dbReference type="InterPro" id="IPR024084">
    <property type="entry name" value="IsoPropMal-DH-like_dom"/>
</dbReference>
<accession>A0A914RDZ4</accession>
<dbReference type="Pfam" id="PF00180">
    <property type="entry name" value="Iso_dh"/>
    <property type="match status" value="1"/>
</dbReference>
<evidence type="ECO:0000313" key="6">
    <source>
        <dbReference type="WBParaSite" id="PEQ_0000452501-mRNA-1"/>
    </source>
</evidence>
<evidence type="ECO:0000256" key="1">
    <source>
        <dbReference type="ARBA" id="ARBA00007769"/>
    </source>
</evidence>
<dbReference type="SUPFAM" id="SSF53659">
    <property type="entry name" value="Isocitrate/Isopropylmalate dehydrogenase-like"/>
    <property type="match status" value="1"/>
</dbReference>
<dbReference type="Proteomes" id="UP000887564">
    <property type="component" value="Unplaced"/>
</dbReference>
<feature type="domain" description="Isopropylmalate dehydrogenase-like" evidence="4">
    <location>
        <begin position="1"/>
        <end position="40"/>
    </location>
</feature>
<keyword evidence="3" id="KW-0472">Membrane</keyword>
<dbReference type="PANTHER" id="PTHR11835">
    <property type="entry name" value="DECARBOXYLATING DEHYDROGENASES-ISOCITRATE, ISOPROPYLMALATE, TARTRATE"/>
    <property type="match status" value="1"/>
</dbReference>
<keyword evidence="3" id="KW-1133">Transmembrane helix</keyword>
<evidence type="ECO:0000313" key="5">
    <source>
        <dbReference type="Proteomes" id="UP000887564"/>
    </source>
</evidence>
<name>A0A914RDZ4_PAREQ</name>
<evidence type="ECO:0000259" key="4">
    <source>
        <dbReference type="Pfam" id="PF00180"/>
    </source>
</evidence>
<organism evidence="5 6">
    <name type="scientific">Parascaris equorum</name>
    <name type="common">Equine roundworm</name>
    <dbReference type="NCBI Taxonomy" id="6256"/>
    <lineage>
        <taxon>Eukaryota</taxon>
        <taxon>Metazoa</taxon>
        <taxon>Ecdysozoa</taxon>
        <taxon>Nematoda</taxon>
        <taxon>Chromadorea</taxon>
        <taxon>Rhabditida</taxon>
        <taxon>Spirurina</taxon>
        <taxon>Ascaridomorpha</taxon>
        <taxon>Ascaridoidea</taxon>
        <taxon>Ascarididae</taxon>
        <taxon>Parascaris</taxon>
    </lineage>
</organism>
<evidence type="ECO:0000256" key="3">
    <source>
        <dbReference type="SAM" id="Phobius"/>
    </source>
</evidence>
<keyword evidence="2" id="KW-0816">Tricarboxylic acid cycle</keyword>
<comment type="similarity">
    <text evidence="1">Belongs to the isocitrate and isopropylmalate dehydrogenases family.</text>
</comment>
<sequence>MIVDNASMQMVSRPQQFDVMLMPNLYGNIISSVGCGIVGGAAFIRAGLDMLRYLGLNKYADLISDALFIAITDRHVRTADIHLHSQSSEITVSVLTERLLTLFA</sequence>
<proteinExistence type="inferred from homology"/>
<dbReference type="WBParaSite" id="PEQ_0000452501-mRNA-1">
    <property type="protein sequence ID" value="PEQ_0000452501-mRNA-1"/>
    <property type="gene ID" value="PEQ_0000452501"/>
</dbReference>
<dbReference type="GO" id="GO:0005739">
    <property type="term" value="C:mitochondrion"/>
    <property type="evidence" value="ECO:0007669"/>
    <property type="project" value="TreeGrafter"/>
</dbReference>
<dbReference type="GO" id="GO:0006099">
    <property type="term" value="P:tricarboxylic acid cycle"/>
    <property type="evidence" value="ECO:0007669"/>
    <property type="project" value="UniProtKB-KW"/>
</dbReference>
<protein>
    <submittedName>
        <fullName evidence="6">Isopropylmalate dehydrogenase-like domain-containing protein</fullName>
    </submittedName>
</protein>
<dbReference type="Gene3D" id="3.40.718.10">
    <property type="entry name" value="Isopropylmalate Dehydrogenase"/>
    <property type="match status" value="2"/>
</dbReference>
<reference evidence="6" key="1">
    <citation type="submission" date="2022-11" db="UniProtKB">
        <authorList>
            <consortium name="WormBaseParasite"/>
        </authorList>
    </citation>
    <scope>IDENTIFICATION</scope>
</reference>